<protein>
    <submittedName>
        <fullName evidence="9">Uncharacterized protein</fullName>
    </submittedName>
</protein>
<name>A0A656Z4R8_BRUAN</name>
<evidence type="ECO:0000256" key="4">
    <source>
        <dbReference type="ARBA" id="ARBA00022475"/>
    </source>
</evidence>
<dbReference type="PANTHER" id="PTHR30472:SF19">
    <property type="entry name" value="PETROBACTIN IMPORT SYSTEM PERMEASE PROTEIN YCLO"/>
    <property type="match status" value="1"/>
</dbReference>
<proteinExistence type="inferred from homology"/>
<feature type="transmembrane region" description="Helical" evidence="8">
    <location>
        <begin position="6"/>
        <end position="32"/>
    </location>
</feature>
<feature type="transmembrane region" description="Helical" evidence="8">
    <location>
        <begin position="70"/>
        <end position="91"/>
    </location>
</feature>
<accession>A0A656Z4R8</accession>
<keyword evidence="3" id="KW-0813">Transport</keyword>
<dbReference type="Pfam" id="PF01032">
    <property type="entry name" value="FecCD"/>
    <property type="match status" value="1"/>
</dbReference>
<evidence type="ECO:0000256" key="5">
    <source>
        <dbReference type="ARBA" id="ARBA00022692"/>
    </source>
</evidence>
<evidence type="ECO:0000256" key="2">
    <source>
        <dbReference type="ARBA" id="ARBA00007935"/>
    </source>
</evidence>
<feature type="transmembrane region" description="Helical" evidence="8">
    <location>
        <begin position="44"/>
        <end position="64"/>
    </location>
</feature>
<dbReference type="GO" id="GO:0005886">
    <property type="term" value="C:plasma membrane"/>
    <property type="evidence" value="ECO:0007669"/>
    <property type="project" value="UniProtKB-SubCell"/>
</dbReference>
<evidence type="ECO:0000256" key="3">
    <source>
        <dbReference type="ARBA" id="ARBA00022448"/>
    </source>
</evidence>
<evidence type="ECO:0000256" key="7">
    <source>
        <dbReference type="ARBA" id="ARBA00023136"/>
    </source>
</evidence>
<sequence>MHRILLIVTILVSVSTALVGPITFFGLLVANLAYMIAGSSKHRIVLPIAVLLAILCIVGGQTILERVFSFNTALSVIIEFLGGLVFIILLVRGNAR</sequence>
<dbReference type="EMBL" id="LUAY01005724">
    <property type="protein sequence ID" value="KYB45278.1"/>
    <property type="molecule type" value="Genomic_DNA"/>
</dbReference>
<evidence type="ECO:0000256" key="6">
    <source>
        <dbReference type="ARBA" id="ARBA00022989"/>
    </source>
</evidence>
<dbReference type="InterPro" id="IPR037294">
    <property type="entry name" value="ABC_BtuC-like"/>
</dbReference>
<evidence type="ECO:0000256" key="1">
    <source>
        <dbReference type="ARBA" id="ARBA00004651"/>
    </source>
</evidence>
<dbReference type="PANTHER" id="PTHR30472">
    <property type="entry name" value="FERRIC ENTEROBACTIN TRANSPORT SYSTEM PERMEASE PROTEIN"/>
    <property type="match status" value="1"/>
</dbReference>
<dbReference type="Gene3D" id="1.10.3470.10">
    <property type="entry name" value="ABC transporter involved in vitamin B12 uptake, BtuC"/>
    <property type="match status" value="1"/>
</dbReference>
<reference evidence="9" key="1">
    <citation type="submission" date="2016-02" db="EMBL/GenBank/DDBJ databases">
        <title>Genomic sequences of Ochrobactrum anthropi.</title>
        <authorList>
            <person name="Chudasama K.S."/>
            <person name="Thaker V.S."/>
        </authorList>
    </citation>
    <scope>NUCLEOTIDE SEQUENCE [LARGE SCALE GENOMIC DNA]</scope>
    <source>
        <strain evidence="9">SUBG007</strain>
    </source>
</reference>
<dbReference type="GO" id="GO:0022857">
    <property type="term" value="F:transmembrane transporter activity"/>
    <property type="evidence" value="ECO:0007669"/>
    <property type="project" value="InterPro"/>
</dbReference>
<dbReference type="SUPFAM" id="SSF81345">
    <property type="entry name" value="ABC transporter involved in vitamin B12 uptake, BtuC"/>
    <property type="match status" value="1"/>
</dbReference>
<comment type="caution">
    <text evidence="9">The sequence shown here is derived from an EMBL/GenBank/DDBJ whole genome shotgun (WGS) entry which is preliminary data.</text>
</comment>
<keyword evidence="4" id="KW-1003">Cell membrane</keyword>
<dbReference type="GO" id="GO:0033214">
    <property type="term" value="P:siderophore-iron import into cell"/>
    <property type="evidence" value="ECO:0007669"/>
    <property type="project" value="TreeGrafter"/>
</dbReference>
<evidence type="ECO:0000313" key="9">
    <source>
        <dbReference type="EMBL" id="KYB45278.1"/>
    </source>
</evidence>
<keyword evidence="5 8" id="KW-0812">Transmembrane</keyword>
<organism evidence="9">
    <name type="scientific">Brucella anthropi</name>
    <name type="common">Ochrobactrum anthropi</name>
    <dbReference type="NCBI Taxonomy" id="529"/>
    <lineage>
        <taxon>Bacteria</taxon>
        <taxon>Pseudomonadati</taxon>
        <taxon>Pseudomonadota</taxon>
        <taxon>Alphaproteobacteria</taxon>
        <taxon>Hyphomicrobiales</taxon>
        <taxon>Brucellaceae</taxon>
        <taxon>Brucella/Ochrobactrum group</taxon>
        <taxon>Brucella</taxon>
    </lineage>
</organism>
<keyword evidence="6 8" id="KW-1133">Transmembrane helix</keyword>
<comment type="subcellular location">
    <subcellularLocation>
        <location evidence="1">Cell membrane</location>
        <topology evidence="1">Multi-pass membrane protein</topology>
    </subcellularLocation>
</comment>
<gene>
    <name evidence="9" type="ORF">AB664_01285</name>
</gene>
<comment type="similarity">
    <text evidence="2">Belongs to the binding-protein-dependent transport system permease family. FecCD subfamily.</text>
</comment>
<evidence type="ECO:0000256" key="8">
    <source>
        <dbReference type="SAM" id="Phobius"/>
    </source>
</evidence>
<dbReference type="AlphaFoldDB" id="A0A656Z4R8"/>
<dbReference type="InterPro" id="IPR000522">
    <property type="entry name" value="ABC_transptr_permease_BtuC"/>
</dbReference>
<keyword evidence="7 8" id="KW-0472">Membrane</keyword>